<dbReference type="EMBL" id="JADEWZ010000073">
    <property type="protein sequence ID" value="MBE9119009.1"/>
    <property type="molecule type" value="Genomic_DNA"/>
</dbReference>
<organism evidence="2 3">
    <name type="scientific">Lusitaniella coriacea LEGE 07157</name>
    <dbReference type="NCBI Taxonomy" id="945747"/>
    <lineage>
        <taxon>Bacteria</taxon>
        <taxon>Bacillati</taxon>
        <taxon>Cyanobacteriota</taxon>
        <taxon>Cyanophyceae</taxon>
        <taxon>Spirulinales</taxon>
        <taxon>Lusitaniellaceae</taxon>
        <taxon>Lusitaniella</taxon>
    </lineage>
</organism>
<proteinExistence type="predicted"/>
<dbReference type="PANTHER" id="PTHR36966">
    <property type="entry name" value="REP-ASSOCIATED TYROSINE TRANSPOSASE"/>
    <property type="match status" value="1"/>
</dbReference>
<dbReference type="Gene3D" id="3.30.70.1290">
    <property type="entry name" value="Transposase IS200-like"/>
    <property type="match status" value="1"/>
</dbReference>
<reference evidence="2" key="1">
    <citation type="submission" date="2020-10" db="EMBL/GenBank/DDBJ databases">
        <authorList>
            <person name="Castelo-Branco R."/>
            <person name="Eusebio N."/>
            <person name="Adriana R."/>
            <person name="Vieira A."/>
            <person name="Brugerolle De Fraissinette N."/>
            <person name="Rezende De Castro R."/>
            <person name="Schneider M.P."/>
            <person name="Vasconcelos V."/>
            <person name="Leao P.N."/>
        </authorList>
    </citation>
    <scope>NUCLEOTIDE SEQUENCE</scope>
    <source>
        <strain evidence="2">LEGE 07157</strain>
    </source>
</reference>
<evidence type="ECO:0000259" key="1">
    <source>
        <dbReference type="SMART" id="SM01321"/>
    </source>
</evidence>
<evidence type="ECO:0000313" key="3">
    <source>
        <dbReference type="Proteomes" id="UP000654482"/>
    </source>
</evidence>
<dbReference type="InterPro" id="IPR036515">
    <property type="entry name" value="Transposase_17_sf"/>
</dbReference>
<evidence type="ECO:0000313" key="2">
    <source>
        <dbReference type="EMBL" id="MBE9119009.1"/>
    </source>
</evidence>
<accession>A0A8J7E655</accession>
<feature type="domain" description="Transposase IS200-like" evidence="1">
    <location>
        <begin position="21"/>
        <end position="163"/>
    </location>
</feature>
<dbReference type="InterPro" id="IPR052715">
    <property type="entry name" value="RAYT_transposase"/>
</dbReference>
<dbReference type="GO" id="GO:0043565">
    <property type="term" value="F:sequence-specific DNA binding"/>
    <property type="evidence" value="ECO:0007669"/>
    <property type="project" value="TreeGrafter"/>
</dbReference>
<dbReference type="RefSeq" id="WP_194032104.1">
    <property type="nucleotide sequence ID" value="NZ_JADEWZ010000073.1"/>
</dbReference>
<dbReference type="GO" id="GO:0006313">
    <property type="term" value="P:DNA transposition"/>
    <property type="evidence" value="ECO:0007669"/>
    <property type="project" value="InterPro"/>
</dbReference>
<dbReference type="InterPro" id="IPR002686">
    <property type="entry name" value="Transposase_17"/>
</dbReference>
<comment type="caution">
    <text evidence="2">The sequence shown here is derived from an EMBL/GenBank/DDBJ whole genome shotgun (WGS) entry which is preliminary data.</text>
</comment>
<dbReference type="SMART" id="SM01321">
    <property type="entry name" value="Y1_Tnp"/>
    <property type="match status" value="1"/>
</dbReference>
<keyword evidence="3" id="KW-1185">Reference proteome</keyword>
<dbReference type="SUPFAM" id="SSF143422">
    <property type="entry name" value="Transposase IS200-like"/>
    <property type="match status" value="1"/>
</dbReference>
<dbReference type="GO" id="GO:0004803">
    <property type="term" value="F:transposase activity"/>
    <property type="evidence" value="ECO:0007669"/>
    <property type="project" value="InterPro"/>
</dbReference>
<name>A0A8J7E655_9CYAN</name>
<dbReference type="Proteomes" id="UP000654482">
    <property type="component" value="Unassembled WGS sequence"/>
</dbReference>
<protein>
    <submittedName>
        <fullName evidence="2">Transposase</fullName>
    </submittedName>
</protein>
<gene>
    <name evidence="2" type="ORF">IQ249_24270</name>
</gene>
<dbReference type="PANTHER" id="PTHR36966:SF1">
    <property type="entry name" value="REP-ASSOCIATED TYROSINE TRANSPOSASE"/>
    <property type="match status" value="1"/>
</dbReference>
<sequence length="189" mass="22525">MKYDPERHHRRSIRLKEYDYSQPGLYFVTLCTYRQQCWFGEIQQAQIHLNQIGKIVAGEWLRSAQIRPTLQLDEWIIMPNHLHGIVGIVATESDIVKQPKPHEFRRSPNSLSSFIAGFKGSVTRQINQIRENTAIPIWQRNYYESIIRDENALDKIRDYIRNNPHQWEKDPDNPQNLQQFQEELLELPF</sequence>
<dbReference type="AlphaFoldDB" id="A0A8J7E655"/>